<reference evidence="2" key="1">
    <citation type="journal article" date="2019" name="Int. J. Syst. Evol. Microbiol.">
        <title>The Global Catalogue of Microorganisms (GCM) 10K type strain sequencing project: providing services to taxonomists for standard genome sequencing and annotation.</title>
        <authorList>
            <consortium name="The Broad Institute Genomics Platform"/>
            <consortium name="The Broad Institute Genome Sequencing Center for Infectious Disease"/>
            <person name="Wu L."/>
            <person name="Ma J."/>
        </authorList>
    </citation>
    <scope>NUCLEOTIDE SEQUENCE [LARGE SCALE GENOMIC DNA]</scope>
    <source>
        <strain evidence="2">CCUG 63419</strain>
    </source>
</reference>
<dbReference type="RefSeq" id="WP_379068085.1">
    <property type="nucleotide sequence ID" value="NZ_JBHTIT010000001.1"/>
</dbReference>
<dbReference type="Gene3D" id="1.10.3210.10">
    <property type="entry name" value="Hypothetical protein af1432"/>
    <property type="match status" value="1"/>
</dbReference>
<accession>A0ABW3HCQ4</accession>
<evidence type="ECO:0000313" key="1">
    <source>
        <dbReference type="EMBL" id="MFD0948987.1"/>
    </source>
</evidence>
<evidence type="ECO:0008006" key="3">
    <source>
        <dbReference type="Google" id="ProtNLM"/>
    </source>
</evidence>
<comment type="caution">
    <text evidence="1">The sequence shown here is derived from an EMBL/GenBank/DDBJ whole genome shotgun (WGS) entry which is preliminary data.</text>
</comment>
<keyword evidence="2" id="KW-1185">Reference proteome</keyword>
<evidence type="ECO:0000313" key="2">
    <source>
        <dbReference type="Proteomes" id="UP001597044"/>
    </source>
</evidence>
<dbReference type="Proteomes" id="UP001597044">
    <property type="component" value="Unassembled WGS sequence"/>
</dbReference>
<proteinExistence type="predicted"/>
<dbReference type="EMBL" id="JBHTIT010000001">
    <property type="protein sequence ID" value="MFD0948987.1"/>
    <property type="molecule type" value="Genomic_DNA"/>
</dbReference>
<organism evidence="1 2">
    <name type="scientific">Paraperlucidibaca wandonensis</name>
    <dbReference type="NCBI Taxonomy" id="1268273"/>
    <lineage>
        <taxon>Bacteria</taxon>
        <taxon>Pseudomonadati</taxon>
        <taxon>Pseudomonadota</taxon>
        <taxon>Gammaproteobacteria</taxon>
        <taxon>Moraxellales</taxon>
        <taxon>Moraxellaceae</taxon>
        <taxon>Paraperlucidibaca</taxon>
    </lineage>
</organism>
<dbReference type="SUPFAM" id="SSF109604">
    <property type="entry name" value="HD-domain/PDEase-like"/>
    <property type="match status" value="1"/>
</dbReference>
<protein>
    <recommendedName>
        <fullName evidence="3">HD domain-containing protein</fullName>
    </recommendedName>
</protein>
<gene>
    <name evidence="1" type="ORF">ACFQ0F_01015</name>
</gene>
<name>A0ABW3HCQ4_9GAMM</name>
<sequence length="183" mass="21038">MQLITRCDALEGVLDKWREAIGSDFQAYKNHCYRVLNGAYAVLEAGNLASDEHLETIGFALGFHDLGIWSDVNFDYLEPSARRAELAMADMVWPELRKQQVLSIIARHHQFTRINDDSLSEAVRQADWCDVSFGLMRGTIEKARWRQIAKRFPNAGFHQLLIHKGGVHALKHPLNPLPMMRWR</sequence>